<proteinExistence type="predicted"/>
<dbReference type="Proteomes" id="UP001177003">
    <property type="component" value="Chromosome 4"/>
</dbReference>
<sequence length="478" mass="55069">MTDCEEYMLLNLDEVKIPELFLLLLDDHIGARLFIDSHDDVNLHGTFLRRFVIFITIVLIIFLKSISMFMACFGSFIEATLNLWSEYDSFCMLVVMKIRGKTRVCRDSPDFSSVIGLTDTRLELDPEISHEDPRYNSSLAIMAAKTAYENEARVKKIVQDHWKMKPLGFFNCSNAFESKEMSEKRHPTQAFIFSDDTRDYELICVSFRGTSPFSADDWCTDLDLSWYLLGDIGKVHMGFLKALGLQKKHKRCASLPKDIEEDKHGRNIFAYYKIKKVLKQKLDENKNARFMLTGHSLGGALAVLFPALLAFHEDFELLERLEGVYTFGQPRVGDEQFCKSMEELLGVKRYFRFVYANDVVPRIPFDDSDLLFKHFGYCYHFNILYKGKVVDEVPNKNYFAIKSFVPMYLNAVLELARSFVLPYAFGESYREGILLLGVRLFGLIVPGASAHCPQDYVNLTRLASPDTFHELDDYSSDE</sequence>
<accession>A0AA35YZB8</accession>
<evidence type="ECO:0000313" key="5">
    <source>
        <dbReference type="Proteomes" id="UP001177003"/>
    </source>
</evidence>
<keyword evidence="2" id="KW-0812">Transmembrane</keyword>
<dbReference type="PANTHER" id="PTHR46086">
    <property type="entry name" value="ALPHA/BETA-HYDROLASES SUPERFAMILY PROTEIN"/>
    <property type="match status" value="1"/>
</dbReference>
<dbReference type="GO" id="GO:0006629">
    <property type="term" value="P:lipid metabolic process"/>
    <property type="evidence" value="ECO:0007669"/>
    <property type="project" value="InterPro"/>
</dbReference>
<evidence type="ECO:0000256" key="2">
    <source>
        <dbReference type="SAM" id="Phobius"/>
    </source>
</evidence>
<dbReference type="EMBL" id="OX465080">
    <property type="protein sequence ID" value="CAI9282929.1"/>
    <property type="molecule type" value="Genomic_DNA"/>
</dbReference>
<dbReference type="InterPro" id="IPR002921">
    <property type="entry name" value="Fungal_lipase-type"/>
</dbReference>
<feature type="domain" description="Fungal lipase-type" evidence="3">
    <location>
        <begin position="205"/>
        <end position="366"/>
    </location>
</feature>
<reference evidence="4" key="1">
    <citation type="submission" date="2023-04" db="EMBL/GenBank/DDBJ databases">
        <authorList>
            <person name="Vijverberg K."/>
            <person name="Xiong W."/>
            <person name="Schranz E."/>
        </authorList>
    </citation>
    <scope>NUCLEOTIDE SEQUENCE</scope>
</reference>
<keyword evidence="1" id="KW-0378">Hydrolase</keyword>
<keyword evidence="5" id="KW-1185">Reference proteome</keyword>
<gene>
    <name evidence="4" type="ORF">LSALG_LOCUS22550</name>
</gene>
<organism evidence="4 5">
    <name type="scientific">Lactuca saligna</name>
    <name type="common">Willowleaf lettuce</name>
    <dbReference type="NCBI Taxonomy" id="75948"/>
    <lineage>
        <taxon>Eukaryota</taxon>
        <taxon>Viridiplantae</taxon>
        <taxon>Streptophyta</taxon>
        <taxon>Embryophyta</taxon>
        <taxon>Tracheophyta</taxon>
        <taxon>Spermatophyta</taxon>
        <taxon>Magnoliopsida</taxon>
        <taxon>eudicotyledons</taxon>
        <taxon>Gunneridae</taxon>
        <taxon>Pentapetalae</taxon>
        <taxon>asterids</taxon>
        <taxon>campanulids</taxon>
        <taxon>Asterales</taxon>
        <taxon>Asteraceae</taxon>
        <taxon>Cichorioideae</taxon>
        <taxon>Cichorieae</taxon>
        <taxon>Lactucinae</taxon>
        <taxon>Lactuca</taxon>
    </lineage>
</organism>
<dbReference type="InterPro" id="IPR029058">
    <property type="entry name" value="AB_hydrolase_fold"/>
</dbReference>
<dbReference type="PANTHER" id="PTHR46086:SF17">
    <property type="entry name" value="ALPHA_BETA-HYDROLASES SUPERFAMILY PROTEIN"/>
    <property type="match status" value="1"/>
</dbReference>
<dbReference type="Gene3D" id="3.40.50.1820">
    <property type="entry name" value="alpha/beta hydrolase"/>
    <property type="match status" value="1"/>
</dbReference>
<dbReference type="GO" id="GO:0004806">
    <property type="term" value="F:triacylglycerol lipase activity"/>
    <property type="evidence" value="ECO:0007669"/>
    <property type="project" value="InterPro"/>
</dbReference>
<dbReference type="Pfam" id="PF01764">
    <property type="entry name" value="Lipase_3"/>
    <property type="match status" value="1"/>
</dbReference>
<dbReference type="AlphaFoldDB" id="A0AA35YZB8"/>
<evidence type="ECO:0000313" key="4">
    <source>
        <dbReference type="EMBL" id="CAI9282929.1"/>
    </source>
</evidence>
<evidence type="ECO:0000259" key="3">
    <source>
        <dbReference type="Pfam" id="PF01764"/>
    </source>
</evidence>
<feature type="transmembrane region" description="Helical" evidence="2">
    <location>
        <begin position="51"/>
        <end position="77"/>
    </location>
</feature>
<keyword evidence="2" id="KW-1133">Transmembrane helix</keyword>
<name>A0AA35YZB8_LACSI</name>
<dbReference type="InterPro" id="IPR044819">
    <property type="entry name" value="OBL-like"/>
</dbReference>
<evidence type="ECO:0000256" key="1">
    <source>
        <dbReference type="ARBA" id="ARBA00022801"/>
    </source>
</evidence>
<dbReference type="SUPFAM" id="SSF53474">
    <property type="entry name" value="alpha/beta-Hydrolases"/>
    <property type="match status" value="1"/>
</dbReference>
<dbReference type="CDD" id="cd00519">
    <property type="entry name" value="Lipase_3"/>
    <property type="match status" value="1"/>
</dbReference>
<keyword evidence="2" id="KW-0472">Membrane</keyword>
<protein>
    <recommendedName>
        <fullName evidence="3">Fungal lipase-type domain-containing protein</fullName>
    </recommendedName>
</protein>